<protein>
    <submittedName>
        <fullName evidence="1">HI0074 family nucleotidyltransferase substrate-binding subunit</fullName>
    </submittedName>
</protein>
<comment type="caution">
    <text evidence="1">The sequence shown here is derived from an EMBL/GenBank/DDBJ whole genome shotgun (WGS) entry which is preliminary data.</text>
</comment>
<dbReference type="Proteomes" id="UP000824056">
    <property type="component" value="Unassembled WGS sequence"/>
</dbReference>
<organism evidence="1 2">
    <name type="scientific">Candidatus Blautia pullicola</name>
    <dbReference type="NCBI Taxonomy" id="2838498"/>
    <lineage>
        <taxon>Bacteria</taxon>
        <taxon>Bacillati</taxon>
        <taxon>Bacillota</taxon>
        <taxon>Clostridia</taxon>
        <taxon>Lachnospirales</taxon>
        <taxon>Lachnospiraceae</taxon>
        <taxon>Blautia</taxon>
    </lineage>
</organism>
<dbReference type="InterPro" id="IPR010235">
    <property type="entry name" value="HepT"/>
</dbReference>
<proteinExistence type="predicted"/>
<gene>
    <name evidence="1" type="ORF">H9809_01000</name>
</gene>
<dbReference type="EMBL" id="DXBG01000024">
    <property type="protein sequence ID" value="HIZ64477.1"/>
    <property type="molecule type" value="Genomic_DNA"/>
</dbReference>
<reference evidence="1" key="1">
    <citation type="journal article" date="2021" name="PeerJ">
        <title>Extensive microbial diversity within the chicken gut microbiome revealed by metagenomics and culture.</title>
        <authorList>
            <person name="Gilroy R."/>
            <person name="Ravi A."/>
            <person name="Getino M."/>
            <person name="Pursley I."/>
            <person name="Horton D.L."/>
            <person name="Alikhan N.F."/>
            <person name="Baker D."/>
            <person name="Gharbi K."/>
            <person name="Hall N."/>
            <person name="Watson M."/>
            <person name="Adriaenssens E.M."/>
            <person name="Foster-Nyarko E."/>
            <person name="Jarju S."/>
            <person name="Secka A."/>
            <person name="Antonio M."/>
            <person name="Oren A."/>
            <person name="Chaudhuri R.R."/>
            <person name="La Ragione R."/>
            <person name="Hildebrand F."/>
            <person name="Pallen M.J."/>
        </authorList>
    </citation>
    <scope>NUCLEOTIDE SEQUENCE</scope>
    <source>
        <strain evidence="1">1068</strain>
    </source>
</reference>
<name>A0A9D2JS28_9FIRM</name>
<evidence type="ECO:0000313" key="2">
    <source>
        <dbReference type="Proteomes" id="UP000824056"/>
    </source>
</evidence>
<sequence length="134" mass="15537">MKKFENFSSNLEVLKKADKEDLTNEFIISGIIDKFSLQFELSWKVLKELLRYEGKSQANTGSPREILKAAYTVYDFMEEETWLSMLKARNDMAHIYDGKAAAALVEVILKEYIPVFCKLQQSILDRYKGVLDKI</sequence>
<reference evidence="1" key="2">
    <citation type="submission" date="2021-04" db="EMBL/GenBank/DDBJ databases">
        <authorList>
            <person name="Gilroy R."/>
        </authorList>
    </citation>
    <scope>NUCLEOTIDE SEQUENCE</scope>
    <source>
        <strain evidence="1">1068</strain>
    </source>
</reference>
<accession>A0A9D2JS28</accession>
<evidence type="ECO:0000313" key="1">
    <source>
        <dbReference type="EMBL" id="HIZ64477.1"/>
    </source>
</evidence>
<dbReference type="AlphaFoldDB" id="A0A9D2JS28"/>
<dbReference type="SUPFAM" id="SSF81593">
    <property type="entry name" value="Nucleotidyltransferase substrate binding subunit/domain"/>
    <property type="match status" value="1"/>
</dbReference>
<dbReference type="NCBIfam" id="TIGR01987">
    <property type="entry name" value="HI0074"/>
    <property type="match status" value="1"/>
</dbReference>
<dbReference type="Gene3D" id="1.20.120.330">
    <property type="entry name" value="Nucleotidyltransferases domain 2"/>
    <property type="match status" value="1"/>
</dbReference>
<dbReference type="Pfam" id="PF08780">
    <property type="entry name" value="NTase_sub_bind"/>
    <property type="match status" value="1"/>
</dbReference>